<dbReference type="AlphaFoldDB" id="A0A2M7T8X4"/>
<dbReference type="PROSITE" id="PS50011">
    <property type="entry name" value="PROTEIN_KINASE_DOM"/>
    <property type="match status" value="1"/>
</dbReference>
<keyword evidence="1" id="KW-1133">Transmembrane helix</keyword>
<dbReference type="Pfam" id="PF00069">
    <property type="entry name" value="Pkinase"/>
    <property type="match status" value="1"/>
</dbReference>
<feature type="transmembrane region" description="Helical" evidence="1">
    <location>
        <begin position="422"/>
        <end position="441"/>
    </location>
</feature>
<feature type="transmembrane region" description="Helical" evidence="1">
    <location>
        <begin position="461"/>
        <end position="483"/>
    </location>
</feature>
<dbReference type="EMBL" id="PFNG01000091">
    <property type="protein sequence ID" value="PIZ40421.1"/>
    <property type="molecule type" value="Genomic_DNA"/>
</dbReference>
<gene>
    <name evidence="3" type="ORF">COY37_03795</name>
</gene>
<comment type="caution">
    <text evidence="3">The sequence shown here is derived from an EMBL/GenBank/DDBJ whole genome shotgun (WGS) entry which is preliminary data.</text>
</comment>
<proteinExistence type="predicted"/>
<dbReference type="Proteomes" id="UP000230956">
    <property type="component" value="Unassembled WGS sequence"/>
</dbReference>
<dbReference type="SUPFAM" id="SSF56112">
    <property type="entry name" value="Protein kinase-like (PK-like)"/>
    <property type="match status" value="1"/>
</dbReference>
<evidence type="ECO:0000259" key="2">
    <source>
        <dbReference type="PROSITE" id="PS50011"/>
    </source>
</evidence>
<dbReference type="GO" id="GO:0004672">
    <property type="term" value="F:protein kinase activity"/>
    <property type="evidence" value="ECO:0007669"/>
    <property type="project" value="InterPro"/>
</dbReference>
<organism evidence="3 4">
    <name type="scientific">Candidatus Aquicultor secundus</name>
    <dbReference type="NCBI Taxonomy" id="1973895"/>
    <lineage>
        <taxon>Bacteria</taxon>
        <taxon>Bacillati</taxon>
        <taxon>Actinomycetota</taxon>
        <taxon>Candidatus Aquicultoria</taxon>
        <taxon>Candidatus Aquicultorales</taxon>
        <taxon>Candidatus Aquicultoraceae</taxon>
        <taxon>Candidatus Aquicultor</taxon>
    </lineage>
</organism>
<accession>A0A2M7T8X4</accession>
<sequence>MPILAVYDLTGNKIGLKSTGKSGGEGAIYEIIGSNNGTNSRCAKIYHPQKITAELHQKILSMVNNPPDDPSPNARHRSIGWPEDVLYSDSARRLFVGYTMPLIDTKVFKETHKYFDPSDRLKAFGGSFTWQHLFTAAFNIASAVAALHEKGHRIGDLRETNILVSPSALVAIIDCDSFQVKDSASDITYYTRVGSGEYLPPELMGADFKTNDHDRYHSDLFALAIIIFKFLANGVHPYQARGPLVDDAPSPEEKIKKGYFPYTTDARGIEPPSYALPYNIIPPSIRVLFYRCFVEGHAYPLRRPAAIEWFNTLKAEGVKLKQCSKNENHWYGNHLSDCPWCNAVMRLGKDYFPKPFLAGQQIELIAAKHVSQLPQRVPLVQAQPQMHMPTTGIARTAQQTYVQPRAARKRVRNRFLASKMDGCLAQLFGGILVLYAGYMLSKSGIYVYSQFDQAVDNYQPFLLQVGIYAAVLIVGIHIIHCGIDDW</sequence>
<dbReference type="Gene3D" id="1.10.510.10">
    <property type="entry name" value="Transferase(Phosphotransferase) domain 1"/>
    <property type="match status" value="1"/>
</dbReference>
<keyword evidence="1" id="KW-0812">Transmembrane</keyword>
<evidence type="ECO:0000256" key="1">
    <source>
        <dbReference type="SAM" id="Phobius"/>
    </source>
</evidence>
<evidence type="ECO:0000313" key="3">
    <source>
        <dbReference type="EMBL" id="PIZ40421.1"/>
    </source>
</evidence>
<reference evidence="4" key="1">
    <citation type="submission" date="2017-09" db="EMBL/GenBank/DDBJ databases">
        <title>Depth-based differentiation of microbial function through sediment-hosted aquifers and enrichment of novel symbionts in the deep terrestrial subsurface.</title>
        <authorList>
            <person name="Probst A.J."/>
            <person name="Ladd B."/>
            <person name="Jarett J.K."/>
            <person name="Geller-Mcgrath D.E."/>
            <person name="Sieber C.M.K."/>
            <person name="Emerson J.B."/>
            <person name="Anantharaman K."/>
            <person name="Thomas B.C."/>
            <person name="Malmstrom R."/>
            <person name="Stieglmeier M."/>
            <person name="Klingl A."/>
            <person name="Woyke T."/>
            <person name="Ryan C.M."/>
            <person name="Banfield J.F."/>
        </authorList>
    </citation>
    <scope>NUCLEOTIDE SEQUENCE [LARGE SCALE GENOMIC DNA]</scope>
</reference>
<dbReference type="GO" id="GO:0005524">
    <property type="term" value="F:ATP binding"/>
    <property type="evidence" value="ECO:0007669"/>
    <property type="project" value="InterPro"/>
</dbReference>
<name>A0A2M7T8X4_9ACTN</name>
<evidence type="ECO:0000313" key="4">
    <source>
        <dbReference type="Proteomes" id="UP000230956"/>
    </source>
</evidence>
<dbReference type="InterPro" id="IPR000719">
    <property type="entry name" value="Prot_kinase_dom"/>
</dbReference>
<keyword evidence="1" id="KW-0472">Membrane</keyword>
<dbReference type="InterPro" id="IPR011009">
    <property type="entry name" value="Kinase-like_dom_sf"/>
</dbReference>
<protein>
    <recommendedName>
        <fullName evidence="2">Protein kinase domain-containing protein</fullName>
    </recommendedName>
</protein>
<dbReference type="RefSeq" id="WP_286677801.1">
    <property type="nucleotide sequence ID" value="NZ_MNXI01000034.1"/>
</dbReference>
<feature type="domain" description="Protein kinase" evidence="2">
    <location>
        <begin position="14"/>
        <end position="318"/>
    </location>
</feature>